<organism evidence="1 2">
    <name type="scientific">Funneliformis geosporum</name>
    <dbReference type="NCBI Taxonomy" id="1117311"/>
    <lineage>
        <taxon>Eukaryota</taxon>
        <taxon>Fungi</taxon>
        <taxon>Fungi incertae sedis</taxon>
        <taxon>Mucoromycota</taxon>
        <taxon>Glomeromycotina</taxon>
        <taxon>Glomeromycetes</taxon>
        <taxon>Glomerales</taxon>
        <taxon>Glomeraceae</taxon>
        <taxon>Funneliformis</taxon>
    </lineage>
</organism>
<sequence>MVSLAYAEPVEIRRKKKSTHLTVMEWDPEKSNILDVRANNMQDLIYKRGQVSVNKAYITPVASDDKNMKDNSTHMIKKLSHSDQNRKSASKLKEFASNSSVRRDSSFSSSIHMSNTEKKSWLQEVRNLNGNPDSHISKRSHFPIVVGLTAWMQPARAGIGAAISEIIAIPVTRMKVSTTNPQILILGTVDTFAHSFAAILSASQSYNNFSNMSAVPIVTISALLTPDSHTEELLGALTIE</sequence>
<dbReference type="EMBL" id="CAMKVN010006969">
    <property type="protein sequence ID" value="CAI2190951.1"/>
    <property type="molecule type" value="Genomic_DNA"/>
</dbReference>
<name>A0A9W4T393_9GLOM</name>
<keyword evidence="2" id="KW-1185">Reference proteome</keyword>
<comment type="caution">
    <text evidence="1">The sequence shown here is derived from an EMBL/GenBank/DDBJ whole genome shotgun (WGS) entry which is preliminary data.</text>
</comment>
<gene>
    <name evidence="1" type="ORF">FWILDA_LOCUS14831</name>
</gene>
<reference evidence="1" key="1">
    <citation type="submission" date="2022-08" db="EMBL/GenBank/DDBJ databases">
        <authorList>
            <person name="Kallberg Y."/>
            <person name="Tangrot J."/>
            <person name="Rosling A."/>
        </authorList>
    </citation>
    <scope>NUCLEOTIDE SEQUENCE</scope>
    <source>
        <strain evidence="1">Wild A</strain>
    </source>
</reference>
<dbReference type="OrthoDB" id="10255539at2759"/>
<evidence type="ECO:0000313" key="2">
    <source>
        <dbReference type="Proteomes" id="UP001153678"/>
    </source>
</evidence>
<evidence type="ECO:0000313" key="1">
    <source>
        <dbReference type="EMBL" id="CAI2190951.1"/>
    </source>
</evidence>
<proteinExistence type="predicted"/>
<protein>
    <submittedName>
        <fullName evidence="1">4763_t:CDS:1</fullName>
    </submittedName>
</protein>
<dbReference type="AlphaFoldDB" id="A0A9W4T393"/>
<accession>A0A9W4T393</accession>
<dbReference type="Proteomes" id="UP001153678">
    <property type="component" value="Unassembled WGS sequence"/>
</dbReference>